<name>A0A1H3DR75_EUBBA</name>
<accession>A0A1H3DR75</accession>
<feature type="domain" description="Sugar-binding" evidence="5">
    <location>
        <begin position="63"/>
        <end position="312"/>
    </location>
</feature>
<proteinExistence type="inferred from homology"/>
<dbReference type="RefSeq" id="WP_090244018.1">
    <property type="nucleotide sequence ID" value="NZ_FNOU01000005.1"/>
</dbReference>
<evidence type="ECO:0000256" key="2">
    <source>
        <dbReference type="ARBA" id="ARBA00023015"/>
    </source>
</evidence>
<dbReference type="InterPro" id="IPR051054">
    <property type="entry name" value="SorC_transcr_regulators"/>
</dbReference>
<dbReference type="InterPro" id="IPR007324">
    <property type="entry name" value="Sugar-bd_dom_put"/>
</dbReference>
<gene>
    <name evidence="6" type="ORF">SAMN04488579_105107</name>
</gene>
<dbReference type="PANTHER" id="PTHR34294:SF1">
    <property type="entry name" value="TRANSCRIPTIONAL REGULATOR LSRR"/>
    <property type="match status" value="1"/>
</dbReference>
<dbReference type="Pfam" id="PF04198">
    <property type="entry name" value="Sugar-bind"/>
    <property type="match status" value="1"/>
</dbReference>
<protein>
    <submittedName>
        <fullName evidence="6">Deoxyribonucleoside regulator</fullName>
    </submittedName>
</protein>
<dbReference type="GO" id="GO:0003677">
    <property type="term" value="F:DNA binding"/>
    <property type="evidence" value="ECO:0007669"/>
    <property type="project" value="UniProtKB-KW"/>
</dbReference>
<dbReference type="PANTHER" id="PTHR34294">
    <property type="entry name" value="TRANSCRIPTIONAL REGULATOR-RELATED"/>
    <property type="match status" value="1"/>
</dbReference>
<dbReference type="Gene3D" id="1.10.10.60">
    <property type="entry name" value="Homeodomain-like"/>
    <property type="match status" value="1"/>
</dbReference>
<dbReference type="AlphaFoldDB" id="A0A1H3DR75"/>
<evidence type="ECO:0000256" key="3">
    <source>
        <dbReference type="ARBA" id="ARBA00023125"/>
    </source>
</evidence>
<evidence type="ECO:0000256" key="4">
    <source>
        <dbReference type="ARBA" id="ARBA00023163"/>
    </source>
</evidence>
<comment type="similarity">
    <text evidence="1">Belongs to the SorC transcriptional regulatory family.</text>
</comment>
<keyword evidence="3" id="KW-0238">DNA-binding</keyword>
<reference evidence="7" key="1">
    <citation type="submission" date="2016-10" db="EMBL/GenBank/DDBJ databases">
        <authorList>
            <person name="Varghese N."/>
            <person name="Submissions S."/>
        </authorList>
    </citation>
    <scope>NUCLEOTIDE SEQUENCE [LARGE SCALE GENOMIC DNA]</scope>
    <source>
        <strain evidence="7">VPI 5359</strain>
    </source>
</reference>
<dbReference type="Proteomes" id="UP000199652">
    <property type="component" value="Unassembled WGS sequence"/>
</dbReference>
<dbReference type="STRING" id="1528.SAMN04488579_105107"/>
<dbReference type="GO" id="GO:0030246">
    <property type="term" value="F:carbohydrate binding"/>
    <property type="evidence" value="ECO:0007669"/>
    <property type="project" value="InterPro"/>
</dbReference>
<sequence>MDQKKINQILRISKLYYELDLGQVEIAAKEGISKSTVSRLLKAGKDMGLVEVRIKEPMLSFGDLEAQLLSRFPLKRVTIVPDFVNNPQILLRDVCTALAEDLPRYLDDDCTLGVAWGSTLEMLSTLLIPIKRRGISVIQLSGGYSRAIHESSALEILKNFAGSVDGTAYVIPAPAMVDAPFIAEAIKQDSQVKRILKMAEHCQTAVFSVGNLARPSVIYEMGLLTDAQYRDMESRGCIGDVCSHFINAQGDIFDHTLDNRVVGASLDTIRAIPNKLLLASGVVKARVICAALRGSLVDSLYIDAPTAMEVLKHR</sequence>
<evidence type="ECO:0000259" key="5">
    <source>
        <dbReference type="Pfam" id="PF04198"/>
    </source>
</evidence>
<evidence type="ECO:0000313" key="7">
    <source>
        <dbReference type="Proteomes" id="UP000199652"/>
    </source>
</evidence>
<keyword evidence="2" id="KW-0805">Transcription regulation</keyword>
<dbReference type="OrthoDB" id="58802at2"/>
<keyword evidence="4" id="KW-0804">Transcription</keyword>
<dbReference type="SUPFAM" id="SSF100950">
    <property type="entry name" value="NagB/RpiA/CoA transferase-like"/>
    <property type="match status" value="1"/>
</dbReference>
<evidence type="ECO:0000313" key="6">
    <source>
        <dbReference type="EMBL" id="SDX69023.1"/>
    </source>
</evidence>
<dbReference type="EMBL" id="FNOU01000005">
    <property type="protein sequence ID" value="SDX69023.1"/>
    <property type="molecule type" value="Genomic_DNA"/>
</dbReference>
<keyword evidence="7" id="KW-1185">Reference proteome</keyword>
<evidence type="ECO:0000256" key="1">
    <source>
        <dbReference type="ARBA" id="ARBA00010466"/>
    </source>
</evidence>
<dbReference type="Gene3D" id="3.40.50.1360">
    <property type="match status" value="1"/>
</dbReference>
<organism evidence="6 7">
    <name type="scientific">Eubacterium barkeri</name>
    <name type="common">Clostridium barkeri</name>
    <dbReference type="NCBI Taxonomy" id="1528"/>
    <lineage>
        <taxon>Bacteria</taxon>
        <taxon>Bacillati</taxon>
        <taxon>Bacillota</taxon>
        <taxon>Clostridia</taxon>
        <taxon>Eubacteriales</taxon>
        <taxon>Eubacteriaceae</taxon>
        <taxon>Eubacterium</taxon>
    </lineage>
</organism>
<dbReference type="InterPro" id="IPR037171">
    <property type="entry name" value="NagB/RpiA_transferase-like"/>
</dbReference>